<dbReference type="GO" id="GO:0003677">
    <property type="term" value="F:DNA binding"/>
    <property type="evidence" value="ECO:0007669"/>
    <property type="project" value="TreeGrafter"/>
</dbReference>
<dbReference type="InterPro" id="IPR050707">
    <property type="entry name" value="HTH_MetabolicPath_Reg"/>
</dbReference>
<keyword evidence="2" id="KW-0804">Transcription</keyword>
<sequence>MADTGEPETSSAIAERLGRGRVQVSRTLRSLAAAGLVTRDPTSLAYGPSWRLRSQAGRVVRARLAAEGPGILREASAATGASTFLAEVRGDGSVAIAEHVPSGLSWVGRSYPLHCDDAGQALLWDCDREELEIVFAGTEFIAYGPAAPADVAEFEARLIAARARGWAVVDGESEPGVFAVAAPVRDFSGEVVCALHTEGPSERLAPLADEHGRVIRTLADRLSGLLGWRPAQAPKRLPS</sequence>
<dbReference type="AlphaFoldDB" id="A0A401YEL8"/>
<evidence type="ECO:0000256" key="2">
    <source>
        <dbReference type="ARBA" id="ARBA00023163"/>
    </source>
</evidence>
<dbReference type="Pfam" id="PF01614">
    <property type="entry name" value="IclR_C"/>
    <property type="match status" value="1"/>
</dbReference>
<proteinExistence type="predicted"/>
<accession>A0A401YEL8</accession>
<dbReference type="PANTHER" id="PTHR30136">
    <property type="entry name" value="HELIX-TURN-HELIX TRANSCRIPTIONAL REGULATOR, ICLR FAMILY"/>
    <property type="match status" value="1"/>
</dbReference>
<dbReference type="Gene3D" id="1.10.10.10">
    <property type="entry name" value="Winged helix-like DNA-binding domain superfamily/Winged helix DNA-binding domain"/>
    <property type="match status" value="1"/>
</dbReference>
<keyword evidence="1" id="KW-0805">Transcription regulation</keyword>
<dbReference type="Gene3D" id="3.30.450.40">
    <property type="match status" value="1"/>
</dbReference>
<evidence type="ECO:0000256" key="1">
    <source>
        <dbReference type="ARBA" id="ARBA00023015"/>
    </source>
</evidence>
<comment type="caution">
    <text evidence="4">The sequence shown here is derived from an EMBL/GenBank/DDBJ whole genome shotgun (WGS) entry which is preliminary data.</text>
</comment>
<dbReference type="PANTHER" id="PTHR30136:SF35">
    <property type="entry name" value="HTH-TYPE TRANSCRIPTIONAL REGULATOR RV1719"/>
    <property type="match status" value="1"/>
</dbReference>
<keyword evidence="5" id="KW-1185">Reference proteome</keyword>
<evidence type="ECO:0000313" key="5">
    <source>
        <dbReference type="Proteomes" id="UP000286931"/>
    </source>
</evidence>
<protein>
    <submittedName>
        <fullName evidence="4">Putative transcriptional regulator, IclR</fullName>
    </submittedName>
</protein>
<dbReference type="InterPro" id="IPR036388">
    <property type="entry name" value="WH-like_DNA-bd_sf"/>
</dbReference>
<dbReference type="EMBL" id="BIFH01000013">
    <property type="protein sequence ID" value="GCD93054.1"/>
    <property type="molecule type" value="Genomic_DNA"/>
</dbReference>
<dbReference type="InterPro" id="IPR029016">
    <property type="entry name" value="GAF-like_dom_sf"/>
</dbReference>
<evidence type="ECO:0000313" key="4">
    <source>
        <dbReference type="EMBL" id="GCD93054.1"/>
    </source>
</evidence>
<dbReference type="GO" id="GO:0003700">
    <property type="term" value="F:DNA-binding transcription factor activity"/>
    <property type="evidence" value="ECO:0007669"/>
    <property type="project" value="TreeGrafter"/>
</dbReference>
<name>A0A401YEL8_9ACTN</name>
<reference evidence="4 5" key="1">
    <citation type="submission" date="2018-12" db="EMBL/GenBank/DDBJ databases">
        <title>Draft genome sequence of Embleya hyalina NBRC 13850T.</title>
        <authorList>
            <person name="Komaki H."/>
            <person name="Hosoyama A."/>
            <person name="Kimura A."/>
            <person name="Ichikawa N."/>
            <person name="Tamura T."/>
        </authorList>
    </citation>
    <scope>NUCLEOTIDE SEQUENCE [LARGE SCALE GENOMIC DNA]</scope>
    <source>
        <strain evidence="4 5">NBRC 13850</strain>
    </source>
</reference>
<dbReference type="Proteomes" id="UP000286931">
    <property type="component" value="Unassembled WGS sequence"/>
</dbReference>
<dbReference type="PROSITE" id="PS51078">
    <property type="entry name" value="ICLR_ED"/>
    <property type="match status" value="1"/>
</dbReference>
<dbReference type="SUPFAM" id="SSF55781">
    <property type="entry name" value="GAF domain-like"/>
    <property type="match status" value="1"/>
</dbReference>
<evidence type="ECO:0000259" key="3">
    <source>
        <dbReference type="PROSITE" id="PS51078"/>
    </source>
</evidence>
<dbReference type="InterPro" id="IPR014757">
    <property type="entry name" value="Tscrpt_reg_IclR_C"/>
</dbReference>
<dbReference type="GO" id="GO:0045892">
    <property type="term" value="P:negative regulation of DNA-templated transcription"/>
    <property type="evidence" value="ECO:0007669"/>
    <property type="project" value="TreeGrafter"/>
</dbReference>
<gene>
    <name evidence="4" type="ORF">EHYA_00697</name>
</gene>
<dbReference type="InterPro" id="IPR036390">
    <property type="entry name" value="WH_DNA-bd_sf"/>
</dbReference>
<organism evidence="4 5">
    <name type="scientific">Embleya hyalina</name>
    <dbReference type="NCBI Taxonomy" id="516124"/>
    <lineage>
        <taxon>Bacteria</taxon>
        <taxon>Bacillati</taxon>
        <taxon>Actinomycetota</taxon>
        <taxon>Actinomycetes</taxon>
        <taxon>Kitasatosporales</taxon>
        <taxon>Streptomycetaceae</taxon>
        <taxon>Embleya</taxon>
    </lineage>
</organism>
<feature type="domain" description="IclR-ED" evidence="3">
    <location>
        <begin position="51"/>
        <end position="228"/>
    </location>
</feature>
<dbReference type="SUPFAM" id="SSF46785">
    <property type="entry name" value="Winged helix' DNA-binding domain"/>
    <property type="match status" value="1"/>
</dbReference>